<dbReference type="SUPFAM" id="SSF56574">
    <property type="entry name" value="Serpins"/>
    <property type="match status" value="1"/>
</dbReference>
<feature type="signal peptide" evidence="5">
    <location>
        <begin position="1"/>
        <end position="19"/>
    </location>
</feature>
<protein>
    <recommendedName>
        <fullName evidence="6">Serpin domain-containing protein</fullName>
    </recommendedName>
</protein>
<dbReference type="Proteomes" id="UP000069940">
    <property type="component" value="Unassembled WGS sequence"/>
</dbReference>
<dbReference type="EnsemblMetazoa" id="AALFPA23_018178.R26701">
    <property type="protein sequence ID" value="AALFPA23_018178.P26701"/>
    <property type="gene ID" value="AALFPA23_018178"/>
</dbReference>
<reference evidence="8" key="1">
    <citation type="journal article" date="2015" name="Proc. Natl. Acad. Sci. U.S.A.">
        <title>Genome sequence of the Asian Tiger mosquito, Aedes albopictus, reveals insights into its biology, genetics, and evolution.</title>
        <authorList>
            <person name="Chen X.G."/>
            <person name="Jiang X."/>
            <person name="Gu J."/>
            <person name="Xu M."/>
            <person name="Wu Y."/>
            <person name="Deng Y."/>
            <person name="Zhang C."/>
            <person name="Bonizzoni M."/>
            <person name="Dermauw W."/>
            <person name="Vontas J."/>
            <person name="Armbruster P."/>
            <person name="Huang X."/>
            <person name="Yang Y."/>
            <person name="Zhang H."/>
            <person name="He W."/>
            <person name="Peng H."/>
            <person name="Liu Y."/>
            <person name="Wu K."/>
            <person name="Chen J."/>
            <person name="Lirakis M."/>
            <person name="Topalis P."/>
            <person name="Van Leeuwen T."/>
            <person name="Hall A.B."/>
            <person name="Jiang X."/>
            <person name="Thorpe C."/>
            <person name="Mueller R.L."/>
            <person name="Sun C."/>
            <person name="Waterhouse R.M."/>
            <person name="Yan G."/>
            <person name="Tu Z.J."/>
            <person name="Fang X."/>
            <person name="James A.A."/>
        </authorList>
    </citation>
    <scope>NUCLEOTIDE SEQUENCE [LARGE SCALE GENOMIC DNA]</scope>
    <source>
        <strain evidence="8">Foshan</strain>
    </source>
</reference>
<evidence type="ECO:0000256" key="5">
    <source>
        <dbReference type="SAM" id="SignalP"/>
    </source>
</evidence>
<dbReference type="InterPro" id="IPR000215">
    <property type="entry name" value="Serpin_fam"/>
</dbReference>
<evidence type="ECO:0000313" key="7">
    <source>
        <dbReference type="EnsemblMetazoa" id="AALFPA23_018178.P26701"/>
    </source>
</evidence>
<keyword evidence="8" id="KW-1185">Reference proteome</keyword>
<evidence type="ECO:0000256" key="4">
    <source>
        <dbReference type="RuleBase" id="RU000411"/>
    </source>
</evidence>
<dbReference type="RefSeq" id="XP_029716920.2">
    <property type="nucleotide sequence ID" value="XM_029861060.2"/>
</dbReference>
<feature type="domain" description="Serpin" evidence="6">
    <location>
        <begin position="37"/>
        <end position="394"/>
    </location>
</feature>
<dbReference type="InterPro" id="IPR042178">
    <property type="entry name" value="Serpin_sf_1"/>
</dbReference>
<dbReference type="CDD" id="cd00172">
    <property type="entry name" value="serpin"/>
    <property type="match status" value="1"/>
</dbReference>
<feature type="chain" id="PRO_5045082059" description="Serpin domain-containing protein" evidence="5">
    <location>
        <begin position="20"/>
        <end position="418"/>
    </location>
</feature>
<keyword evidence="5" id="KW-0732">Signal</keyword>
<dbReference type="Pfam" id="PF00079">
    <property type="entry name" value="Serpin"/>
    <property type="match status" value="1"/>
</dbReference>
<dbReference type="InterPro" id="IPR042185">
    <property type="entry name" value="Serpin_sf_2"/>
</dbReference>
<dbReference type="PANTHER" id="PTHR11461:SF211">
    <property type="entry name" value="GH10112P-RELATED"/>
    <property type="match status" value="1"/>
</dbReference>
<evidence type="ECO:0000256" key="3">
    <source>
        <dbReference type="ARBA" id="ARBA00022900"/>
    </source>
</evidence>
<organism evidence="7 8">
    <name type="scientific">Aedes albopictus</name>
    <name type="common">Asian tiger mosquito</name>
    <name type="synonym">Stegomyia albopicta</name>
    <dbReference type="NCBI Taxonomy" id="7160"/>
    <lineage>
        <taxon>Eukaryota</taxon>
        <taxon>Metazoa</taxon>
        <taxon>Ecdysozoa</taxon>
        <taxon>Arthropoda</taxon>
        <taxon>Hexapoda</taxon>
        <taxon>Insecta</taxon>
        <taxon>Pterygota</taxon>
        <taxon>Neoptera</taxon>
        <taxon>Endopterygota</taxon>
        <taxon>Diptera</taxon>
        <taxon>Nematocera</taxon>
        <taxon>Culicoidea</taxon>
        <taxon>Culicidae</taxon>
        <taxon>Culicinae</taxon>
        <taxon>Aedini</taxon>
        <taxon>Aedes</taxon>
        <taxon>Stegomyia</taxon>
    </lineage>
</organism>
<name>A0ABM1ZGB5_AEDAL</name>
<keyword evidence="2" id="KW-0646">Protease inhibitor</keyword>
<dbReference type="PANTHER" id="PTHR11461">
    <property type="entry name" value="SERINE PROTEASE INHIBITOR, SERPIN"/>
    <property type="match status" value="1"/>
</dbReference>
<reference evidence="7" key="2">
    <citation type="submission" date="2025-05" db="UniProtKB">
        <authorList>
            <consortium name="EnsemblMetazoa"/>
        </authorList>
    </citation>
    <scope>IDENTIFICATION</scope>
    <source>
        <strain evidence="7">Foshan</strain>
    </source>
</reference>
<evidence type="ECO:0000256" key="2">
    <source>
        <dbReference type="ARBA" id="ARBA00022690"/>
    </source>
</evidence>
<comment type="similarity">
    <text evidence="1 4">Belongs to the serpin family.</text>
</comment>
<accession>A0ABM1ZGB5</accession>
<evidence type="ECO:0000259" key="6">
    <source>
        <dbReference type="SMART" id="SM00093"/>
    </source>
</evidence>
<dbReference type="InterPro" id="IPR023796">
    <property type="entry name" value="Serpin_dom"/>
</dbReference>
<sequence>MNLRIATVVTFQLLYFAQGDTVPSKPLSVDYQAEFSWNLYKKLYPEFRRNMAISPYSLRKIFVCLHQLTDPEDPATSRFSKQLNKVFKFNPTGQLPDLVRRRYENQKKSYDQEQGLNRTTLVAVLGRKKKIAKTVGNLPKSCGIFARSLKSGSPKQMTRSLNAAMKNISNGAAQSFLSESDLNRDWDFFVADSWRFKGFWRYQFEEEYTTTCNFYTNAIKKGLMRFMYLEEMLRVGHFPQWNVRAVELPLHRESPLSCVLMMPVAADIEELIESLSHERFKEIYTNMSASKTTVRLPQFRLRMKLSAKSMLEQLGFDTAFKESVFRVFEKEGASPLGDTIQKMDLSMAHEGEELAKTFVDRSLGQQFTAHQPFMFVIFDRKELVPIIVGNVVAAITPKDIGPESDEKLCDNPPRFNGR</sequence>
<evidence type="ECO:0000256" key="1">
    <source>
        <dbReference type="ARBA" id="ARBA00009500"/>
    </source>
</evidence>
<keyword evidence="3" id="KW-0722">Serine protease inhibitor</keyword>
<proteinExistence type="inferred from homology"/>
<dbReference type="InterPro" id="IPR036186">
    <property type="entry name" value="Serpin_sf"/>
</dbReference>
<dbReference type="Gene3D" id="2.30.39.10">
    <property type="entry name" value="Alpha-1-antitrypsin, domain 1"/>
    <property type="match status" value="1"/>
</dbReference>
<dbReference type="GeneID" id="115260153"/>
<evidence type="ECO:0000313" key="8">
    <source>
        <dbReference type="Proteomes" id="UP000069940"/>
    </source>
</evidence>
<dbReference type="Gene3D" id="3.30.497.10">
    <property type="entry name" value="Antithrombin, subunit I, domain 2"/>
    <property type="match status" value="1"/>
</dbReference>
<dbReference type="SMART" id="SM00093">
    <property type="entry name" value="SERPIN"/>
    <property type="match status" value="1"/>
</dbReference>